<evidence type="ECO:0000313" key="5">
    <source>
        <dbReference type="Proteomes" id="UP001595851"/>
    </source>
</evidence>
<dbReference type="PANTHER" id="PTHR33392">
    <property type="entry name" value="POLYISOPRENYL-TEICHOIC ACID--PEPTIDOGLYCAN TEICHOIC ACID TRANSFERASE TAGU"/>
    <property type="match status" value="1"/>
</dbReference>
<keyword evidence="2" id="KW-1133">Transmembrane helix</keyword>
<dbReference type="RefSeq" id="WP_379530929.1">
    <property type="nucleotide sequence ID" value="NZ_JBHSBI010000014.1"/>
</dbReference>
<protein>
    <submittedName>
        <fullName evidence="4">LCP family protein</fullName>
    </submittedName>
</protein>
<organism evidence="4 5">
    <name type="scientific">Nonomuraea purpurea</name>
    <dbReference type="NCBI Taxonomy" id="1849276"/>
    <lineage>
        <taxon>Bacteria</taxon>
        <taxon>Bacillati</taxon>
        <taxon>Actinomycetota</taxon>
        <taxon>Actinomycetes</taxon>
        <taxon>Streptosporangiales</taxon>
        <taxon>Streptosporangiaceae</taxon>
        <taxon>Nonomuraea</taxon>
    </lineage>
</organism>
<evidence type="ECO:0000259" key="3">
    <source>
        <dbReference type="Pfam" id="PF03816"/>
    </source>
</evidence>
<evidence type="ECO:0000256" key="2">
    <source>
        <dbReference type="SAM" id="Phobius"/>
    </source>
</evidence>
<keyword evidence="2" id="KW-0812">Transmembrane</keyword>
<feature type="domain" description="Cell envelope-related transcriptional attenuator" evidence="3">
    <location>
        <begin position="111"/>
        <end position="261"/>
    </location>
</feature>
<feature type="transmembrane region" description="Helical" evidence="2">
    <location>
        <begin position="38"/>
        <end position="61"/>
    </location>
</feature>
<proteinExistence type="inferred from homology"/>
<reference evidence="5" key="1">
    <citation type="journal article" date="2019" name="Int. J. Syst. Evol. Microbiol.">
        <title>The Global Catalogue of Microorganisms (GCM) 10K type strain sequencing project: providing services to taxonomists for standard genome sequencing and annotation.</title>
        <authorList>
            <consortium name="The Broad Institute Genomics Platform"/>
            <consortium name="The Broad Institute Genome Sequencing Center for Infectious Disease"/>
            <person name="Wu L."/>
            <person name="Ma J."/>
        </authorList>
    </citation>
    <scope>NUCLEOTIDE SEQUENCE [LARGE SCALE GENOMIC DNA]</scope>
    <source>
        <strain evidence="5">TBRC 1276</strain>
    </source>
</reference>
<sequence length="334" mass="36579">MDDLKLLRDLGRELEHEPPATLVRQRERMLSARPRRRWNTWWTAGLVAVATAAAVAVPTVLIKDRPTAAPPAASTRVDVSGTRNVLLIGSDTRQGEGNKKYGASTVNGDARSDTIVIVHLPADRTKATVLGIPRDSMVSVPRCSASSPARTDLINSAYNSGGAACLKKTLEKLTGLNIQHSVEVDFTGFKGIVDALGGVEITLPKAVDDRMSKLKLPAGKNHLDGEAALGYARLRYYGDGSDIDRMKRQQVLVKAMLKKVRTMGAEPGKLRALLSEVRRSVRTDLDLEAIFELATQTSKVNPKLVIVPWEPYTEDPNRVQWKQPEADKLFATLK</sequence>
<dbReference type="NCBIfam" id="TIGR00350">
    <property type="entry name" value="lytR_cpsA_psr"/>
    <property type="match status" value="1"/>
</dbReference>
<dbReference type="PANTHER" id="PTHR33392:SF6">
    <property type="entry name" value="POLYISOPRENYL-TEICHOIC ACID--PEPTIDOGLYCAN TEICHOIC ACID TRANSFERASE TAGU"/>
    <property type="match status" value="1"/>
</dbReference>
<dbReference type="EMBL" id="JBHSBI010000014">
    <property type="protein sequence ID" value="MFC4010967.1"/>
    <property type="molecule type" value="Genomic_DNA"/>
</dbReference>
<name>A0ABV8GAJ6_9ACTN</name>
<dbReference type="Proteomes" id="UP001595851">
    <property type="component" value="Unassembled WGS sequence"/>
</dbReference>
<keyword evidence="2" id="KW-0472">Membrane</keyword>
<dbReference type="InterPro" id="IPR050922">
    <property type="entry name" value="LytR/CpsA/Psr_CW_biosynth"/>
</dbReference>
<dbReference type="Gene3D" id="3.40.630.190">
    <property type="entry name" value="LCP protein"/>
    <property type="match status" value="1"/>
</dbReference>
<comment type="caution">
    <text evidence="4">The sequence shown here is derived from an EMBL/GenBank/DDBJ whole genome shotgun (WGS) entry which is preliminary data.</text>
</comment>
<comment type="similarity">
    <text evidence="1">Belongs to the LytR/CpsA/Psr (LCP) family.</text>
</comment>
<accession>A0ABV8GAJ6</accession>
<dbReference type="InterPro" id="IPR004474">
    <property type="entry name" value="LytR_CpsA_psr"/>
</dbReference>
<dbReference type="Pfam" id="PF03816">
    <property type="entry name" value="LytR_cpsA_psr"/>
    <property type="match status" value="1"/>
</dbReference>
<gene>
    <name evidence="4" type="ORF">ACFOY2_27320</name>
</gene>
<keyword evidence="5" id="KW-1185">Reference proteome</keyword>
<evidence type="ECO:0000313" key="4">
    <source>
        <dbReference type="EMBL" id="MFC4010967.1"/>
    </source>
</evidence>
<evidence type="ECO:0000256" key="1">
    <source>
        <dbReference type="ARBA" id="ARBA00006068"/>
    </source>
</evidence>